<dbReference type="PANTHER" id="PTHR14084:SF0">
    <property type="entry name" value="KYNURENINASE"/>
    <property type="match status" value="1"/>
</dbReference>
<dbReference type="InterPro" id="IPR010111">
    <property type="entry name" value="Kynureninase"/>
</dbReference>
<evidence type="ECO:0000256" key="4">
    <source>
        <dbReference type="HAMAP-Rule" id="MF_01970"/>
    </source>
</evidence>
<feature type="binding site" evidence="4">
    <location>
        <position position="137"/>
    </location>
    <ligand>
        <name>pyridoxal 5'-phosphate</name>
        <dbReference type="ChEBI" id="CHEBI:597326"/>
    </ligand>
</feature>
<comment type="function">
    <text evidence="4 6">Catalyzes the cleavage of L-kynurenine (L-Kyn) and L-3-hydroxykynurenine (L-3OHKyn) into anthranilic acid (AA) and 3-hydroxyanthranilic acid (3-OHAA), respectively.</text>
</comment>
<feature type="binding site" evidence="4">
    <location>
        <position position="138"/>
    </location>
    <ligand>
        <name>pyridoxal 5'-phosphate</name>
        <dbReference type="ChEBI" id="CHEBI:597326"/>
    </ligand>
</feature>
<feature type="compositionally biased region" description="Basic residues" evidence="7">
    <location>
        <begin position="15"/>
        <end position="42"/>
    </location>
</feature>
<dbReference type="EMBL" id="NTHN02000005">
    <property type="protein sequence ID" value="MCT4369610.1"/>
    <property type="molecule type" value="Genomic_DNA"/>
</dbReference>
<sequence length="449" mass="49749">MPQPDLASPANPGHFPRRHSRGQRRHRADIRSPGPRRRPAPHCRRRILTTPTGSIFDWTKEQFHLPLGMIYLDGNSLGPLPKATPARIQKMLTEEWGEHLITGWNACSWMEMPTRLGDRIGRLIGAETGHTVVGDTLSIKVFQALAAAVALNPGRKVILSDTGNFPSDLYMAEGLIELLGEDYELRLAEPHRLEEEITEEVAVLLVTEVDYRTGRRHDVAALTAKAHEMGALAIWDLAHSAGAVPVDVAGGKADFAVGCTYKYLNAGPGAPAFIYVAPRHAEHAEPALSGWLGHDTPFAFERSYRPAPGIERMRVGTPPVIQMAALDAALDVWDRLDMAEVRKRSLALTGLMIEEVETHCPGLKLATPRDTDLRGSQVSFRFEHGYAAMQALIDQGVIGDFRAPDIMRFGITPLYIGEDEVREAVEILARILRGALWDQPKYQQRKRVT</sequence>
<dbReference type="FunFam" id="3.40.640.10:FF:000107">
    <property type="entry name" value="Kynureninase"/>
    <property type="match status" value="1"/>
</dbReference>
<dbReference type="UniPathway" id="UPA00253">
    <property type="reaction ID" value="UER00329"/>
</dbReference>
<feature type="binding site" evidence="4">
    <location>
        <position position="207"/>
    </location>
    <ligand>
        <name>pyridoxal 5'-phosphate</name>
        <dbReference type="ChEBI" id="CHEBI:597326"/>
    </ligand>
</feature>
<protein>
    <recommendedName>
        <fullName evidence="4 5">Kynureninase</fullName>
        <ecNumber evidence="4 5">3.7.1.3</ecNumber>
    </recommendedName>
    <alternativeName>
        <fullName evidence="4">L-kynurenine hydrolase</fullName>
    </alternativeName>
</protein>
<feature type="binding site" evidence="4">
    <location>
        <position position="239"/>
    </location>
    <ligand>
        <name>pyridoxal 5'-phosphate</name>
        <dbReference type="ChEBI" id="CHEBI:597326"/>
    </ligand>
</feature>
<dbReference type="OrthoDB" id="9812626at2"/>
<dbReference type="GO" id="GO:0043420">
    <property type="term" value="P:anthranilate metabolic process"/>
    <property type="evidence" value="ECO:0007669"/>
    <property type="project" value="TreeGrafter"/>
</dbReference>
<dbReference type="PANTHER" id="PTHR14084">
    <property type="entry name" value="KYNURENINASE"/>
    <property type="match status" value="1"/>
</dbReference>
<dbReference type="SUPFAM" id="SSF53383">
    <property type="entry name" value="PLP-dependent transferases"/>
    <property type="match status" value="1"/>
</dbReference>
<evidence type="ECO:0000256" key="2">
    <source>
        <dbReference type="ARBA" id="ARBA00022801"/>
    </source>
</evidence>
<feature type="modified residue" description="N6-(pyridoxal phosphate)lysine" evidence="4">
    <location>
        <position position="262"/>
    </location>
</feature>
<comment type="similarity">
    <text evidence="4 6">Belongs to the kynureninase family.</text>
</comment>
<dbReference type="NCBIfam" id="TIGR01814">
    <property type="entry name" value="kynureninase"/>
    <property type="match status" value="1"/>
</dbReference>
<gene>
    <name evidence="4 9" type="primary">kynU</name>
    <name evidence="8" type="ORF">CLG85_004320</name>
    <name evidence="9" type="ORF">CLG85_10130</name>
</gene>
<evidence type="ECO:0000256" key="6">
    <source>
        <dbReference type="PIRNR" id="PIRNR038800"/>
    </source>
</evidence>
<dbReference type="InterPro" id="IPR015422">
    <property type="entry name" value="PyrdxlP-dep_Trfase_small"/>
</dbReference>
<comment type="catalytic activity">
    <reaction evidence="4 6">
        <text>L-kynurenine + H2O = anthranilate + L-alanine + H(+)</text>
        <dbReference type="Rhea" id="RHEA:16813"/>
        <dbReference type="ChEBI" id="CHEBI:15377"/>
        <dbReference type="ChEBI" id="CHEBI:15378"/>
        <dbReference type="ChEBI" id="CHEBI:16567"/>
        <dbReference type="ChEBI" id="CHEBI:57959"/>
        <dbReference type="ChEBI" id="CHEBI:57972"/>
        <dbReference type="EC" id="3.7.1.3"/>
    </reaction>
</comment>
<feature type="binding site" evidence="4">
    <location>
        <position position="291"/>
    </location>
    <ligand>
        <name>pyridoxal 5'-phosphate</name>
        <dbReference type="ChEBI" id="CHEBI:597326"/>
    </ligand>
</feature>
<evidence type="ECO:0000256" key="7">
    <source>
        <dbReference type="SAM" id="MobiDB-lite"/>
    </source>
</evidence>
<dbReference type="EMBL" id="NTHN01000147">
    <property type="protein sequence ID" value="PBD19284.1"/>
    <property type="molecule type" value="Genomic_DNA"/>
</dbReference>
<dbReference type="GO" id="GO:0019805">
    <property type="term" value="P:quinolinate biosynthetic process"/>
    <property type="evidence" value="ECO:0007669"/>
    <property type="project" value="UniProtKB-UniRule"/>
</dbReference>
<feature type="binding site" evidence="4">
    <location>
        <position position="261"/>
    </location>
    <ligand>
        <name>pyridoxal 5'-phosphate</name>
        <dbReference type="ChEBI" id="CHEBI:597326"/>
    </ligand>
</feature>
<dbReference type="InterPro" id="IPR015421">
    <property type="entry name" value="PyrdxlP-dep_Trfase_major"/>
</dbReference>
<dbReference type="Proteomes" id="UP000217448">
    <property type="component" value="Unassembled WGS sequence"/>
</dbReference>
<comment type="caution">
    <text evidence="9">The sequence shown here is derived from an EMBL/GenBank/DDBJ whole genome shotgun (WGS) entry which is preliminary data.</text>
</comment>
<evidence type="ECO:0000256" key="3">
    <source>
        <dbReference type="ARBA" id="ARBA00022898"/>
    </source>
</evidence>
<comment type="catalytic activity">
    <reaction evidence="6">
        <text>3-hydroxy-L-kynurenine + H2O = 3-hydroxyanthranilate + L-alanine + H(+)</text>
        <dbReference type="Rhea" id="RHEA:25143"/>
        <dbReference type="ChEBI" id="CHEBI:15377"/>
        <dbReference type="ChEBI" id="CHEBI:15378"/>
        <dbReference type="ChEBI" id="CHEBI:36559"/>
        <dbReference type="ChEBI" id="CHEBI:57972"/>
        <dbReference type="ChEBI" id="CHEBI:58125"/>
        <dbReference type="EC" id="3.7.1.3"/>
    </reaction>
</comment>
<accession>A0A2A3JXQ3</accession>
<keyword evidence="1 4" id="KW-0662">Pyridine nucleotide biosynthesis</keyword>
<feature type="region of interest" description="Disordered" evidence="7">
    <location>
        <begin position="1"/>
        <end position="42"/>
    </location>
</feature>
<dbReference type="Pfam" id="PF22580">
    <property type="entry name" value="KYNU_C"/>
    <property type="match status" value="1"/>
</dbReference>
<reference evidence="9" key="1">
    <citation type="submission" date="2017-09" db="EMBL/GenBank/DDBJ databases">
        <title>Yangia sp. SAOS 153D whole genome sequencing.</title>
        <authorList>
            <person name="Verma A."/>
            <person name="Krishnamurthi S."/>
        </authorList>
    </citation>
    <scope>NUCLEOTIDE SEQUENCE [LARGE SCALE GENOMIC DNA]</scope>
    <source>
        <strain evidence="9">SAOS 153D</strain>
    </source>
</reference>
<evidence type="ECO:0000256" key="1">
    <source>
        <dbReference type="ARBA" id="ARBA00022642"/>
    </source>
</evidence>
<name>A0A2A3JXQ3_9RHOB</name>
<organism evidence="9">
    <name type="scientific">Alloyangia mangrovi</name>
    <dbReference type="NCBI Taxonomy" id="1779329"/>
    <lineage>
        <taxon>Bacteria</taxon>
        <taxon>Pseudomonadati</taxon>
        <taxon>Pseudomonadota</taxon>
        <taxon>Alphaproteobacteria</taxon>
        <taxon>Rhodobacterales</taxon>
        <taxon>Roseobacteraceae</taxon>
        <taxon>Alloyangia</taxon>
    </lineage>
</organism>
<evidence type="ECO:0000313" key="10">
    <source>
        <dbReference type="Proteomes" id="UP000217448"/>
    </source>
</evidence>
<dbReference type="GO" id="GO:0030429">
    <property type="term" value="F:kynureninase activity"/>
    <property type="evidence" value="ECO:0007669"/>
    <property type="project" value="UniProtKB-UniRule"/>
</dbReference>
<feature type="binding site" evidence="4">
    <location>
        <position position="317"/>
    </location>
    <ligand>
        <name>pyridoxal 5'-phosphate</name>
        <dbReference type="ChEBI" id="CHEBI:597326"/>
    </ligand>
</feature>
<evidence type="ECO:0000256" key="5">
    <source>
        <dbReference type="NCBIfam" id="TIGR01814"/>
    </source>
</evidence>
<keyword evidence="2 4" id="KW-0378">Hydrolase</keyword>
<dbReference type="GO" id="GO:0030170">
    <property type="term" value="F:pyridoxal phosphate binding"/>
    <property type="evidence" value="ECO:0007669"/>
    <property type="project" value="UniProtKB-UniRule"/>
</dbReference>
<dbReference type="PIRSF" id="PIRSF038800">
    <property type="entry name" value="KYNU"/>
    <property type="match status" value="1"/>
</dbReference>
<dbReference type="Gene3D" id="3.40.640.10">
    <property type="entry name" value="Type I PLP-dependent aspartate aminotransferase-like (Major domain)"/>
    <property type="match status" value="1"/>
</dbReference>
<comment type="cofactor">
    <cofactor evidence="4 6">
        <name>pyridoxal 5'-phosphate</name>
        <dbReference type="ChEBI" id="CHEBI:597326"/>
    </cofactor>
</comment>
<dbReference type="Gene3D" id="3.90.1150.10">
    <property type="entry name" value="Aspartate Aminotransferase, domain 1"/>
    <property type="match status" value="1"/>
</dbReference>
<dbReference type="GO" id="GO:0009435">
    <property type="term" value="P:NAD+ biosynthetic process"/>
    <property type="evidence" value="ECO:0007669"/>
    <property type="project" value="UniProtKB-UniRule"/>
</dbReference>
<comment type="pathway">
    <text evidence="4 6">Amino-acid degradation; L-kynurenine degradation; L-alanine and anthranilate from L-kynurenine: step 1/1.</text>
</comment>
<proteinExistence type="inferred from homology"/>
<evidence type="ECO:0000313" key="8">
    <source>
        <dbReference type="EMBL" id="MCT4369610.1"/>
    </source>
</evidence>
<dbReference type="EC" id="3.7.1.3" evidence="4 5"/>
<dbReference type="AlphaFoldDB" id="A0A2A3JXQ3"/>
<keyword evidence="3 4" id="KW-0663">Pyridoxal phosphate</keyword>
<dbReference type="UniPathway" id="UPA00334">
    <property type="reaction ID" value="UER00455"/>
</dbReference>
<dbReference type="GO" id="GO:0019441">
    <property type="term" value="P:L-tryptophan catabolic process to kynurenine"/>
    <property type="evidence" value="ECO:0007669"/>
    <property type="project" value="TreeGrafter"/>
</dbReference>
<comment type="subunit">
    <text evidence="4 6">Homodimer.</text>
</comment>
<dbReference type="GO" id="GO:0005737">
    <property type="term" value="C:cytoplasm"/>
    <property type="evidence" value="ECO:0007669"/>
    <property type="project" value="UniProtKB-UniRule"/>
</dbReference>
<dbReference type="HAMAP" id="MF_01970">
    <property type="entry name" value="Kynureninase"/>
    <property type="match status" value="1"/>
</dbReference>
<reference evidence="8" key="3">
    <citation type="submission" date="2024-05" db="EMBL/GenBank/DDBJ databases">
        <title>Yangia mangrovi SAOS 153D genome.</title>
        <authorList>
            <person name="Verma A."/>
            <person name="Pal Y."/>
            <person name="Sundharam S."/>
            <person name="Bisht B."/>
            <person name="Srinivasan K."/>
        </authorList>
    </citation>
    <scope>NUCLEOTIDE SEQUENCE</scope>
    <source>
        <strain evidence="8">SAOS 153D</strain>
    </source>
</reference>
<evidence type="ECO:0000313" key="9">
    <source>
        <dbReference type="EMBL" id="PBD19284.1"/>
    </source>
</evidence>
<keyword evidence="10" id="KW-1185">Reference proteome</keyword>
<feature type="binding site" evidence="4">
    <location>
        <position position="236"/>
    </location>
    <ligand>
        <name>pyridoxal 5'-phosphate</name>
        <dbReference type="ChEBI" id="CHEBI:597326"/>
    </ligand>
</feature>
<feature type="binding site" evidence="4">
    <location>
        <begin position="165"/>
        <end position="168"/>
    </location>
    <ligand>
        <name>pyridoxal 5'-phosphate</name>
        <dbReference type="ChEBI" id="CHEBI:597326"/>
    </ligand>
</feature>
<comment type="pathway">
    <text evidence="4 6">Cofactor biosynthesis; NAD(+) biosynthesis; quinolinate from L-kynurenine: step 2/3.</text>
</comment>
<dbReference type="InterPro" id="IPR015424">
    <property type="entry name" value="PyrdxlP-dep_Trfase"/>
</dbReference>
<reference evidence="10" key="2">
    <citation type="submission" date="2023-07" db="EMBL/GenBank/DDBJ databases">
        <title>Yangia mangrovi SAOS 153D genome.</title>
        <authorList>
            <person name="Verma A."/>
            <person name="Pal Y."/>
            <person name="Sundharam S."/>
            <person name="Bisht B."/>
            <person name="Srinivasan K."/>
        </authorList>
    </citation>
    <scope>NUCLEOTIDE SEQUENCE [LARGE SCALE GENOMIC DNA]</scope>
    <source>
        <strain evidence="10">SAOS 153D</strain>
    </source>
</reference>
<dbReference type="GO" id="GO:0097053">
    <property type="term" value="P:L-kynurenine catabolic process"/>
    <property type="evidence" value="ECO:0007669"/>
    <property type="project" value="UniProtKB-UniRule"/>
</dbReference>